<evidence type="ECO:0000259" key="2">
    <source>
        <dbReference type="Pfam" id="PF02129"/>
    </source>
</evidence>
<dbReference type="GO" id="GO:0016787">
    <property type="term" value="F:hydrolase activity"/>
    <property type="evidence" value="ECO:0007669"/>
    <property type="project" value="InterPro"/>
</dbReference>
<evidence type="ECO:0000256" key="1">
    <source>
        <dbReference type="SAM" id="SignalP"/>
    </source>
</evidence>
<proteinExistence type="predicted"/>
<dbReference type="InterPro" id="IPR029058">
    <property type="entry name" value="AB_hydrolase_fold"/>
</dbReference>
<feature type="domain" description="Xaa-Pro dipeptidyl-peptidase-like" evidence="2">
    <location>
        <begin position="68"/>
        <end position="287"/>
    </location>
</feature>
<protein>
    <recommendedName>
        <fullName evidence="2">Xaa-Pro dipeptidyl-peptidase-like domain-containing protein</fullName>
    </recommendedName>
</protein>
<dbReference type="PANTHER" id="PTHR47751:SF1">
    <property type="entry name" value="SUPERFAMILY HYDROLASE, PUTATIVE (AFU_ORTHOLOGUE AFUA_2G16580)-RELATED"/>
    <property type="match status" value="1"/>
</dbReference>
<dbReference type="Pfam" id="PF02129">
    <property type="entry name" value="Peptidase_S15"/>
    <property type="match status" value="1"/>
</dbReference>
<organism evidence="3 4">
    <name type="scientific">Rodentibacter caecimuris</name>
    <dbReference type="NCBI Taxonomy" id="1796644"/>
    <lineage>
        <taxon>Bacteria</taxon>
        <taxon>Pseudomonadati</taxon>
        <taxon>Pseudomonadota</taxon>
        <taxon>Gammaproteobacteria</taxon>
        <taxon>Pasteurellales</taxon>
        <taxon>Pasteurellaceae</taxon>
        <taxon>Rodentibacter</taxon>
    </lineage>
</organism>
<dbReference type="AlphaFoldDB" id="A0A1V3KLQ8"/>
<evidence type="ECO:0000313" key="4">
    <source>
        <dbReference type="Proteomes" id="UP000189114"/>
    </source>
</evidence>
<name>A0A1V3KLQ8_9PAST</name>
<accession>A0A1V3KLQ8</accession>
<reference evidence="4" key="1">
    <citation type="submission" date="2016-10" db="EMBL/GenBank/DDBJ databases">
        <title>Rodentibacter gen. nov. and new species.</title>
        <authorList>
            <person name="Christensen H."/>
        </authorList>
    </citation>
    <scope>NUCLEOTIDE SEQUENCE [LARGE SCALE GENOMIC DNA]</scope>
    <source>
        <strain evidence="4">Ppn152</strain>
    </source>
</reference>
<keyword evidence="1" id="KW-0732">Signal</keyword>
<dbReference type="InterPro" id="IPR000383">
    <property type="entry name" value="Xaa-Pro-like_dom"/>
</dbReference>
<sequence>MVKKILKTTALAATLSATFVTSAMADVNITPMKGVQIMPLENKWDKTFKQSDKVEHHKVTFKNRYGFTLVGDLYVPKNAKGKLPAIAVSGPFGAVKEQTSGIYAQTLAERGFVTLAFDGSYTGESSGEPRNIASPEIATEDFSAAVDFLGLQDFVNREEIGILGICGWGGFALNAALSDTRVKAVAVSTMYDMTKVMGEGYEINFTPNVKGTYDRTSAIDADTRYKMKEAMNIQRWADAEKGEPEHTAANEHLPAPEMHTAETPKFVKEYADYYKTSRGYHPRSVNSNTGWSKTTPLAFINMPILQRVAEMRTPALVVHGEKAHSRYFGEEAFQSLGSKNKELYIVPEATHVDLYDNQANKIPFDKFETFFKANLK</sequence>
<dbReference type="InterPro" id="IPR051411">
    <property type="entry name" value="Polyketide_trans_af380"/>
</dbReference>
<dbReference type="PANTHER" id="PTHR47751">
    <property type="entry name" value="SUPERFAMILY HYDROLASE, PUTATIVE (AFU_ORTHOLOGUE AFUA_2G16580)-RELATED"/>
    <property type="match status" value="1"/>
</dbReference>
<feature type="chain" id="PRO_5013273991" description="Xaa-Pro dipeptidyl-peptidase-like domain-containing protein" evidence="1">
    <location>
        <begin position="26"/>
        <end position="376"/>
    </location>
</feature>
<evidence type="ECO:0000313" key="3">
    <source>
        <dbReference type="EMBL" id="OOF78591.1"/>
    </source>
</evidence>
<dbReference type="Gene3D" id="1.10.10.800">
    <property type="match status" value="1"/>
</dbReference>
<dbReference type="Gene3D" id="3.40.50.1820">
    <property type="entry name" value="alpha/beta hydrolase"/>
    <property type="match status" value="1"/>
</dbReference>
<comment type="caution">
    <text evidence="3">The sequence shown here is derived from an EMBL/GenBank/DDBJ whole genome shotgun (WGS) entry which is preliminary data.</text>
</comment>
<feature type="signal peptide" evidence="1">
    <location>
        <begin position="1"/>
        <end position="25"/>
    </location>
</feature>
<gene>
    <name evidence="3" type="ORF">BKG96_05295</name>
</gene>
<dbReference type="Proteomes" id="UP000189114">
    <property type="component" value="Unassembled WGS sequence"/>
</dbReference>
<dbReference type="SUPFAM" id="SSF53474">
    <property type="entry name" value="alpha/beta-Hydrolases"/>
    <property type="match status" value="1"/>
</dbReference>
<dbReference type="EMBL" id="MLAE01000022">
    <property type="protein sequence ID" value="OOF78591.1"/>
    <property type="molecule type" value="Genomic_DNA"/>
</dbReference>
<dbReference type="RefSeq" id="WP_077586630.1">
    <property type="nucleotide sequence ID" value="NZ_MLAE01000022.1"/>
</dbReference>